<evidence type="ECO:0000313" key="2">
    <source>
        <dbReference type="Proteomes" id="UP000510888"/>
    </source>
</evidence>
<name>A0A7I8BUE7_9BURK</name>
<evidence type="ECO:0000313" key="1">
    <source>
        <dbReference type="EMBL" id="BCF92163.1"/>
    </source>
</evidence>
<dbReference type="KEGG" id="plad:PPGU16_52300"/>
<dbReference type="Proteomes" id="UP000510888">
    <property type="component" value="Chromosome 2"/>
</dbReference>
<gene>
    <name evidence="1" type="ORF">PPGU16_52300</name>
</gene>
<keyword evidence="2" id="KW-1185">Reference proteome</keyword>
<protein>
    <submittedName>
        <fullName evidence="1">Uncharacterized protein</fullName>
    </submittedName>
</protein>
<sequence length="56" mass="6907">MQQRIRMQQLGIREKLFNEQRKTGSEEFVIIDEQYAHRIVSRQHMPFIRMKRAAFE</sequence>
<dbReference type="AlphaFoldDB" id="A0A7I8BUE7"/>
<dbReference type="EMBL" id="AP023175">
    <property type="protein sequence ID" value="BCF92163.1"/>
    <property type="molecule type" value="Genomic_DNA"/>
</dbReference>
<accession>A0A7I8BUE7</accession>
<reference evidence="1 2" key="1">
    <citation type="journal article" date="2020" name="Genes (Basel)">
        <title>Genomic Comparison of Insect Gut Symbionts from Divergent Burkholderia Subclades.</title>
        <authorList>
            <person name="Takeshita K."/>
            <person name="Kikuchi Y."/>
        </authorList>
    </citation>
    <scope>NUCLEOTIDE SEQUENCE [LARGE SCALE GENOMIC DNA]</scope>
    <source>
        <strain evidence="1 2">PGU16</strain>
    </source>
</reference>
<proteinExistence type="predicted"/>
<organism evidence="1 2">
    <name type="scientific">Paraburkholderia largidicola</name>
    <dbReference type="NCBI Taxonomy" id="3014751"/>
    <lineage>
        <taxon>Bacteria</taxon>
        <taxon>Pseudomonadati</taxon>
        <taxon>Pseudomonadota</taxon>
        <taxon>Betaproteobacteria</taxon>
        <taxon>Burkholderiales</taxon>
        <taxon>Burkholderiaceae</taxon>
        <taxon>Paraburkholderia</taxon>
    </lineage>
</organism>